<dbReference type="PROSITE" id="PS51186">
    <property type="entry name" value="GNAT"/>
    <property type="match status" value="1"/>
</dbReference>
<evidence type="ECO:0000313" key="3">
    <source>
        <dbReference type="Proteomes" id="UP000006073"/>
    </source>
</evidence>
<evidence type="ECO:0000313" key="2">
    <source>
        <dbReference type="EMBL" id="EOZ99104.1"/>
    </source>
</evidence>
<dbReference type="STRING" id="1189612.A33Q_0812"/>
<keyword evidence="3" id="KW-1185">Reference proteome</keyword>
<dbReference type="AlphaFoldDB" id="S2DJ85"/>
<dbReference type="GO" id="GO:0016747">
    <property type="term" value="F:acyltransferase activity, transferring groups other than amino-acyl groups"/>
    <property type="evidence" value="ECO:0007669"/>
    <property type="project" value="InterPro"/>
</dbReference>
<comment type="caution">
    <text evidence="2">The sequence shown here is derived from an EMBL/GenBank/DDBJ whole genome shotgun (WGS) entry which is preliminary data.</text>
</comment>
<dbReference type="PANTHER" id="PTHR43617">
    <property type="entry name" value="L-AMINO ACID N-ACETYLTRANSFERASE"/>
    <property type="match status" value="1"/>
</dbReference>
<dbReference type="Proteomes" id="UP000006073">
    <property type="component" value="Unassembled WGS sequence"/>
</dbReference>
<accession>S2DJ85</accession>
<feature type="domain" description="N-acetyltransferase" evidence="1">
    <location>
        <begin position="1"/>
        <end position="128"/>
    </location>
</feature>
<evidence type="ECO:0000259" key="1">
    <source>
        <dbReference type="PROSITE" id="PS51186"/>
    </source>
</evidence>
<dbReference type="CDD" id="cd04301">
    <property type="entry name" value="NAT_SF"/>
    <property type="match status" value="1"/>
</dbReference>
<organism evidence="2 3">
    <name type="scientific">Indibacter alkaliphilus (strain CCUG 57479 / KCTC 22604 / LW1)</name>
    <dbReference type="NCBI Taxonomy" id="1189612"/>
    <lineage>
        <taxon>Bacteria</taxon>
        <taxon>Pseudomonadati</taxon>
        <taxon>Bacteroidota</taxon>
        <taxon>Cytophagia</taxon>
        <taxon>Cytophagales</taxon>
        <taxon>Cyclobacteriaceae</taxon>
    </lineage>
</organism>
<name>S2DJ85_INDAL</name>
<dbReference type="Gene3D" id="3.40.630.30">
    <property type="match status" value="1"/>
</dbReference>
<reference evidence="2 3" key="1">
    <citation type="journal article" date="2013" name="Genome Announc.">
        <title>Draft Genome Sequence of Indibacter alkaliphilus Strain LW1T, Isolated from Lonar Lake, a Haloalkaline Lake in the Buldana District of Maharashtra, India.</title>
        <authorList>
            <person name="Singh A."/>
            <person name="Kumar Jangir P."/>
            <person name="Sharma R."/>
            <person name="Singh A."/>
            <person name="Kumar Pinnaka A."/>
            <person name="Shivaji S."/>
        </authorList>
    </citation>
    <scope>NUCLEOTIDE SEQUENCE [LARGE SCALE GENOMIC DNA]</scope>
    <source>
        <strain evidence="3">CCUG 57479 / KCTC 22604 / LW1</strain>
    </source>
</reference>
<proteinExistence type="predicted"/>
<gene>
    <name evidence="2" type="ORF">A33Q_0812</name>
</gene>
<protein>
    <submittedName>
        <fullName evidence="2">Acetyltransferase</fullName>
    </submittedName>
</protein>
<dbReference type="SUPFAM" id="SSF55729">
    <property type="entry name" value="Acyl-CoA N-acyltransferases (Nat)"/>
    <property type="match status" value="1"/>
</dbReference>
<dbReference type="InterPro" id="IPR000182">
    <property type="entry name" value="GNAT_dom"/>
</dbReference>
<dbReference type="InterPro" id="IPR050276">
    <property type="entry name" value="MshD_Acetyltransferase"/>
</dbReference>
<dbReference type="eggNOG" id="COG0456">
    <property type="taxonomic scope" value="Bacteria"/>
</dbReference>
<sequence length="135" mass="15740">MMDWMYSLESLKNQVEDKNHVFLLGEENQRPVGYCSYQLDAKEKKTKIHKIYLLQETQGKGYGLKLIEEVKSIAKQNGQNHIFLNVNRHNHKAISFYLKIGFYEAYREVIDIGNGFVMDDIVMEMSISMLQADNS</sequence>
<dbReference type="InterPro" id="IPR016181">
    <property type="entry name" value="Acyl_CoA_acyltransferase"/>
</dbReference>
<dbReference type="Pfam" id="PF00583">
    <property type="entry name" value="Acetyltransf_1"/>
    <property type="match status" value="1"/>
</dbReference>
<dbReference type="EMBL" id="ALWO02000016">
    <property type="protein sequence ID" value="EOZ99104.1"/>
    <property type="molecule type" value="Genomic_DNA"/>
</dbReference>